<dbReference type="EMBL" id="LMUA01000045">
    <property type="protein sequence ID" value="KUE74738.1"/>
    <property type="molecule type" value="Genomic_DNA"/>
</dbReference>
<reference evidence="1 3" key="1">
    <citation type="submission" date="2015-10" db="EMBL/GenBank/DDBJ databases">
        <title>A novel member of the family Ruminococcaceae isolated from human faeces.</title>
        <authorList>
            <person name="Shkoporov A.N."/>
            <person name="Chaplin A.V."/>
            <person name="Motuzova O.V."/>
            <person name="Kafarskaia L.I."/>
            <person name="Efimov B.A."/>
        </authorList>
    </citation>
    <scope>NUCLEOTIDE SEQUENCE [LARGE SCALE GENOMIC DNA]</scope>
    <source>
        <strain evidence="1 3">668</strain>
    </source>
</reference>
<accession>A0A0W7TLP3</accession>
<dbReference type="Pfam" id="PF21983">
    <property type="entry name" value="NikA-like"/>
    <property type="match status" value="1"/>
</dbReference>
<reference evidence="2 4" key="2">
    <citation type="submission" date="2019-08" db="EMBL/GenBank/DDBJ databases">
        <title>In-depth cultivation of the pig gut microbiome towards novel bacterial diversity and tailored functional studies.</title>
        <authorList>
            <person name="Wylensek D."/>
            <person name="Hitch T.C.A."/>
            <person name="Clavel T."/>
        </authorList>
    </citation>
    <scope>NUCLEOTIDE SEQUENCE [LARGE SCALE GENOMIC DNA]</scope>
    <source>
        <strain evidence="2 4">WCA3-601-WT-6J</strain>
    </source>
</reference>
<dbReference type="EMBL" id="VUNJ01000003">
    <property type="protein sequence ID" value="MST91003.1"/>
    <property type="molecule type" value="Genomic_DNA"/>
</dbReference>
<gene>
    <name evidence="1" type="ORF">ASJ35_17590</name>
    <name evidence="2" type="ORF">FYJ76_03470</name>
</gene>
<dbReference type="Proteomes" id="UP000431913">
    <property type="component" value="Unassembled WGS sequence"/>
</dbReference>
<evidence type="ECO:0000313" key="1">
    <source>
        <dbReference type="EMBL" id="KUE74738.1"/>
    </source>
</evidence>
<dbReference type="Proteomes" id="UP000053433">
    <property type="component" value="Unassembled WGS sequence"/>
</dbReference>
<evidence type="ECO:0000313" key="3">
    <source>
        <dbReference type="Proteomes" id="UP000053433"/>
    </source>
</evidence>
<evidence type="ECO:0000313" key="4">
    <source>
        <dbReference type="Proteomes" id="UP000431913"/>
    </source>
</evidence>
<comment type="caution">
    <text evidence="1">The sequence shown here is derived from an EMBL/GenBank/DDBJ whole genome shotgun (WGS) entry which is preliminary data.</text>
</comment>
<organism evidence="1 3">
    <name type="scientific">Ruthenibacterium lactatiformans</name>
    <dbReference type="NCBI Taxonomy" id="1550024"/>
    <lineage>
        <taxon>Bacteria</taxon>
        <taxon>Bacillati</taxon>
        <taxon>Bacillota</taxon>
        <taxon>Clostridia</taxon>
        <taxon>Eubacteriales</taxon>
        <taxon>Oscillospiraceae</taxon>
        <taxon>Ruthenibacterium</taxon>
    </lineage>
</organism>
<sequence>MRKREHVIPLRLNKKELAYLEKQVELSRMPREEYLRALVMGGEVRARPCTHHADLLRKVSGLCNNANQLAHVANSTGFAGRQSVDAMTRTAREVWRAVKEQW</sequence>
<proteinExistence type="predicted"/>
<dbReference type="AlphaFoldDB" id="A0A0W7TLP3"/>
<evidence type="ECO:0000313" key="2">
    <source>
        <dbReference type="EMBL" id="MST91003.1"/>
    </source>
</evidence>
<protein>
    <submittedName>
        <fullName evidence="2">MobC family plasmid mobilization relaxosome protein</fullName>
    </submittedName>
</protein>
<name>A0A0W7TLP3_9FIRM</name>
<dbReference type="RefSeq" id="WP_058723953.1">
    <property type="nucleotide sequence ID" value="NZ_JAETPD010000049.1"/>
</dbReference>
<dbReference type="InterPro" id="IPR053842">
    <property type="entry name" value="NikA-like"/>
</dbReference>